<dbReference type="OrthoDB" id="4828421at2"/>
<dbReference type="Proteomes" id="UP000185934">
    <property type="component" value="Chromosome"/>
</dbReference>
<sequence>MTYNRKARNTPDQPVVYQIRVKGHLGAQWEGWFQGLSITQEENGDTLLTGLVIDQSSLHGLLKKVRDLGLSLVSVTPIENGHVDHSDARK</sequence>
<reference evidence="2" key="1">
    <citation type="submission" date="2016-11" db="EMBL/GenBank/DDBJ databases">
        <title>Dehalogenimonas formicexedens sp. nov., a chlorinated alkane respiring bacterium isolated from contaminated groundwater.</title>
        <authorList>
            <person name="Key T.A."/>
            <person name="Bowman K.S."/>
            <person name="Lee I."/>
            <person name="Chun J."/>
            <person name="Albuquerque L."/>
            <person name="da Costa M.S."/>
            <person name="Rainey F.A."/>
            <person name="Moe W.M."/>
        </authorList>
    </citation>
    <scope>NUCLEOTIDE SEQUENCE [LARGE SCALE GENOMIC DNA]</scope>
    <source>
        <strain evidence="2">NSZ-14</strain>
    </source>
</reference>
<dbReference type="EMBL" id="CP018258">
    <property type="protein sequence ID" value="APV43611.1"/>
    <property type="molecule type" value="Genomic_DNA"/>
</dbReference>
<gene>
    <name evidence="1" type="ORF">Dform_00248</name>
</gene>
<evidence type="ECO:0000313" key="1">
    <source>
        <dbReference type="EMBL" id="APV43611.1"/>
    </source>
</evidence>
<dbReference type="STRING" id="1839801.Dform_00248"/>
<accession>A0A1P8F551</accession>
<dbReference type="RefSeq" id="WP_076005021.1">
    <property type="nucleotide sequence ID" value="NZ_CP018258.1"/>
</dbReference>
<evidence type="ECO:0000313" key="2">
    <source>
        <dbReference type="Proteomes" id="UP000185934"/>
    </source>
</evidence>
<keyword evidence="2" id="KW-1185">Reference proteome</keyword>
<dbReference type="AlphaFoldDB" id="A0A1P8F551"/>
<dbReference type="KEGG" id="dfo:Dform_00248"/>
<proteinExistence type="predicted"/>
<protein>
    <submittedName>
        <fullName evidence="1">Uncharacterized protein</fullName>
    </submittedName>
</protein>
<organism evidence="1 2">
    <name type="scientific">Dehalogenimonas formicexedens</name>
    <dbReference type="NCBI Taxonomy" id="1839801"/>
    <lineage>
        <taxon>Bacteria</taxon>
        <taxon>Bacillati</taxon>
        <taxon>Chloroflexota</taxon>
        <taxon>Dehalococcoidia</taxon>
        <taxon>Dehalococcoidales</taxon>
        <taxon>Dehalococcoidaceae</taxon>
        <taxon>Dehalogenimonas</taxon>
    </lineage>
</organism>
<name>A0A1P8F551_9CHLR</name>